<organism evidence="2 3">
    <name type="scientific">Onchocerca ochengi</name>
    <name type="common">Filarial nematode worm</name>
    <dbReference type="NCBI Taxonomy" id="42157"/>
    <lineage>
        <taxon>Eukaryota</taxon>
        <taxon>Metazoa</taxon>
        <taxon>Ecdysozoa</taxon>
        <taxon>Nematoda</taxon>
        <taxon>Chromadorea</taxon>
        <taxon>Rhabditida</taxon>
        <taxon>Spirurina</taxon>
        <taxon>Spiruromorpha</taxon>
        <taxon>Filarioidea</taxon>
        <taxon>Onchocercidae</taxon>
        <taxon>Onchocerca</taxon>
    </lineage>
</organism>
<accession>A0A3P7L4D5</accession>
<dbReference type="AlphaFoldDB" id="A0A3P7L4D5"/>
<evidence type="ECO:0000259" key="1">
    <source>
        <dbReference type="Pfam" id="PF14214"/>
    </source>
</evidence>
<evidence type="ECO:0000313" key="2">
    <source>
        <dbReference type="EMBL" id="VDN05143.1"/>
    </source>
</evidence>
<dbReference type="OrthoDB" id="10055660at2759"/>
<dbReference type="Pfam" id="PF14214">
    <property type="entry name" value="Helitron_like_N"/>
    <property type="match status" value="1"/>
</dbReference>
<evidence type="ECO:0000313" key="3">
    <source>
        <dbReference type="Proteomes" id="UP000271087"/>
    </source>
</evidence>
<dbReference type="EMBL" id="UYRW01018412">
    <property type="protein sequence ID" value="VDN05143.1"/>
    <property type="molecule type" value="Genomic_DNA"/>
</dbReference>
<dbReference type="PANTHER" id="PTHR45786:SF74">
    <property type="entry name" value="ATP-DEPENDENT DNA HELICASE"/>
    <property type="match status" value="1"/>
</dbReference>
<sequence length="129" mass="15048">MYAKIETERLLFIRLNQTKLRSEEYIHLRDAVVNDGNTTNIGRLTILPSSYAGSPRHMHEYVQDAIAYVRQYGRPDLFITFTCNPAWDDIQNLLLPGQSPMDRLDITARVFRQKLKSLMNFMTKHEVFG</sequence>
<dbReference type="Proteomes" id="UP000271087">
    <property type="component" value="Unassembled WGS sequence"/>
</dbReference>
<reference evidence="2 3" key="1">
    <citation type="submission" date="2018-08" db="EMBL/GenBank/DDBJ databases">
        <authorList>
            <person name="Laetsch R D."/>
            <person name="Stevens L."/>
            <person name="Kumar S."/>
            <person name="Blaxter L. M."/>
        </authorList>
    </citation>
    <scope>NUCLEOTIDE SEQUENCE [LARGE SCALE GENOMIC DNA]</scope>
</reference>
<gene>
    <name evidence="2" type="ORF">NOO_LOCUS13751</name>
</gene>
<feature type="non-terminal residue" evidence="2">
    <location>
        <position position="129"/>
    </location>
</feature>
<feature type="domain" description="Helitron helicase-like" evidence="1">
    <location>
        <begin position="1"/>
        <end position="129"/>
    </location>
</feature>
<name>A0A3P7L4D5_ONCOC</name>
<keyword evidence="3" id="KW-1185">Reference proteome</keyword>
<dbReference type="PANTHER" id="PTHR45786">
    <property type="entry name" value="DNA BINDING PROTEIN-LIKE"/>
    <property type="match status" value="1"/>
</dbReference>
<dbReference type="InterPro" id="IPR025476">
    <property type="entry name" value="Helitron_helicase-like"/>
</dbReference>
<protein>
    <recommendedName>
        <fullName evidence="1">Helitron helicase-like domain-containing protein</fullName>
    </recommendedName>
</protein>
<proteinExistence type="predicted"/>